<evidence type="ECO:0000256" key="1">
    <source>
        <dbReference type="ARBA" id="ARBA00004141"/>
    </source>
</evidence>
<evidence type="ECO:0000256" key="3">
    <source>
        <dbReference type="ARBA" id="ARBA00022692"/>
    </source>
</evidence>
<keyword evidence="2 6" id="KW-0813">Transport</keyword>
<dbReference type="PANTHER" id="PTHR43496:SF1">
    <property type="entry name" value="POLYGALACTURONAN_RHAMNOGALACTURONAN TRANSPORT SYSTEM PERMEASE PROTEIN YTEP"/>
    <property type="match status" value="1"/>
</dbReference>
<dbReference type="Gene3D" id="1.10.3720.10">
    <property type="entry name" value="MetI-like"/>
    <property type="match status" value="1"/>
</dbReference>
<evidence type="ECO:0000256" key="5">
    <source>
        <dbReference type="ARBA" id="ARBA00023136"/>
    </source>
</evidence>
<organism evidence="8 9">
    <name type="scientific">Paenibacillus chungangensis</name>
    <dbReference type="NCBI Taxonomy" id="696535"/>
    <lineage>
        <taxon>Bacteria</taxon>
        <taxon>Bacillati</taxon>
        <taxon>Bacillota</taxon>
        <taxon>Bacilli</taxon>
        <taxon>Bacillales</taxon>
        <taxon>Paenibacillaceae</taxon>
        <taxon>Paenibacillus</taxon>
    </lineage>
</organism>
<dbReference type="PANTHER" id="PTHR43496">
    <property type="entry name" value="PROTEIN LPLB"/>
    <property type="match status" value="1"/>
</dbReference>
<feature type="transmembrane region" description="Helical" evidence="6">
    <location>
        <begin position="210"/>
        <end position="228"/>
    </location>
</feature>
<feature type="transmembrane region" description="Helical" evidence="6">
    <location>
        <begin position="80"/>
        <end position="101"/>
    </location>
</feature>
<keyword evidence="9" id="KW-1185">Reference proteome</keyword>
<reference evidence="9" key="1">
    <citation type="journal article" date="2019" name="Int. J. Syst. Evol. Microbiol.">
        <title>The Global Catalogue of Microorganisms (GCM) 10K type strain sequencing project: providing services to taxonomists for standard genome sequencing and annotation.</title>
        <authorList>
            <consortium name="The Broad Institute Genomics Platform"/>
            <consortium name="The Broad Institute Genome Sequencing Center for Infectious Disease"/>
            <person name="Wu L."/>
            <person name="Ma J."/>
        </authorList>
    </citation>
    <scope>NUCLEOTIDE SEQUENCE [LARGE SCALE GENOMIC DNA]</scope>
    <source>
        <strain evidence="9">CCUG 59129</strain>
    </source>
</reference>
<dbReference type="Proteomes" id="UP001596989">
    <property type="component" value="Unassembled WGS sequence"/>
</dbReference>
<keyword evidence="4 6" id="KW-1133">Transmembrane helix</keyword>
<protein>
    <submittedName>
        <fullName evidence="8">ABC transporter permease</fullName>
    </submittedName>
</protein>
<dbReference type="EMBL" id="JBHTJZ010000021">
    <property type="protein sequence ID" value="MFD0960518.1"/>
    <property type="molecule type" value="Genomic_DNA"/>
</dbReference>
<dbReference type="CDD" id="cd06261">
    <property type="entry name" value="TM_PBP2"/>
    <property type="match status" value="1"/>
</dbReference>
<evidence type="ECO:0000313" key="8">
    <source>
        <dbReference type="EMBL" id="MFD0960518.1"/>
    </source>
</evidence>
<dbReference type="Pfam" id="PF00528">
    <property type="entry name" value="BPD_transp_1"/>
    <property type="match status" value="1"/>
</dbReference>
<proteinExistence type="inferred from homology"/>
<evidence type="ECO:0000313" key="9">
    <source>
        <dbReference type="Proteomes" id="UP001596989"/>
    </source>
</evidence>
<feature type="domain" description="ABC transmembrane type-1" evidence="7">
    <location>
        <begin position="76"/>
        <end position="291"/>
    </location>
</feature>
<name>A0ABW3HSL3_9BACL</name>
<dbReference type="InterPro" id="IPR035906">
    <property type="entry name" value="MetI-like_sf"/>
</dbReference>
<dbReference type="InterPro" id="IPR000515">
    <property type="entry name" value="MetI-like"/>
</dbReference>
<dbReference type="PROSITE" id="PS50928">
    <property type="entry name" value="ABC_TM1"/>
    <property type="match status" value="1"/>
</dbReference>
<sequence length="304" mass="34590">MRNSHGIIKRIKHDRILLYMLIPGVVYFLIFKYLPMFGVLVAFKNFNVFAGFMDSEWVGLRYFNMFFNNPDAWPIIRNTFLLGIYRIVWGFPAPIILALLLNEVRIHLFKRFVQTLSYMPHFISTVVVTGMVIMFLSPTNGIINLFLGKFGIDPVAFLQRADWFRTIYIASDIWQEVGWGSIIYLAALTTIDPSQYEAAAIDGASRWKQTIHVTLPGIIPAIVILFILRVGNVLETGFEKVYLLYNPATYEKADIMATYVYRVGLTQGNYSYGTAIDLFTGVIGLIFVVAANYMGRKAGGNSLW</sequence>
<comment type="similarity">
    <text evidence="6">Belongs to the binding-protein-dependent transport system permease family.</text>
</comment>
<keyword evidence="5 6" id="KW-0472">Membrane</keyword>
<evidence type="ECO:0000256" key="2">
    <source>
        <dbReference type="ARBA" id="ARBA00022448"/>
    </source>
</evidence>
<feature type="transmembrane region" description="Helical" evidence="6">
    <location>
        <begin position="16"/>
        <end position="43"/>
    </location>
</feature>
<feature type="transmembrane region" description="Helical" evidence="6">
    <location>
        <begin position="270"/>
        <end position="294"/>
    </location>
</feature>
<accession>A0ABW3HSL3</accession>
<feature type="transmembrane region" description="Helical" evidence="6">
    <location>
        <begin position="122"/>
        <end position="147"/>
    </location>
</feature>
<dbReference type="RefSeq" id="WP_377565034.1">
    <property type="nucleotide sequence ID" value="NZ_JBHTJZ010000021.1"/>
</dbReference>
<evidence type="ECO:0000259" key="7">
    <source>
        <dbReference type="PROSITE" id="PS50928"/>
    </source>
</evidence>
<evidence type="ECO:0000256" key="4">
    <source>
        <dbReference type="ARBA" id="ARBA00022989"/>
    </source>
</evidence>
<comment type="subcellular location">
    <subcellularLocation>
        <location evidence="6">Cell membrane</location>
        <topology evidence="6">Multi-pass membrane protein</topology>
    </subcellularLocation>
    <subcellularLocation>
        <location evidence="1">Membrane</location>
        <topology evidence="1">Multi-pass membrane protein</topology>
    </subcellularLocation>
</comment>
<gene>
    <name evidence="8" type="ORF">ACFQ2I_14085</name>
</gene>
<comment type="caution">
    <text evidence="8">The sequence shown here is derived from an EMBL/GenBank/DDBJ whole genome shotgun (WGS) entry which is preliminary data.</text>
</comment>
<dbReference type="SUPFAM" id="SSF161098">
    <property type="entry name" value="MetI-like"/>
    <property type="match status" value="1"/>
</dbReference>
<keyword evidence="3 6" id="KW-0812">Transmembrane</keyword>
<evidence type="ECO:0000256" key="6">
    <source>
        <dbReference type="RuleBase" id="RU363032"/>
    </source>
</evidence>